<accession>A0A9K3Q4A7</accession>
<evidence type="ECO:0000259" key="2">
    <source>
        <dbReference type="Pfam" id="PF00501"/>
    </source>
</evidence>
<dbReference type="GO" id="GO:0031956">
    <property type="term" value="F:medium-chain fatty acid-CoA ligase activity"/>
    <property type="evidence" value="ECO:0007669"/>
    <property type="project" value="TreeGrafter"/>
</dbReference>
<organism evidence="4 5">
    <name type="scientific">Nitzschia inconspicua</name>
    <dbReference type="NCBI Taxonomy" id="303405"/>
    <lineage>
        <taxon>Eukaryota</taxon>
        <taxon>Sar</taxon>
        <taxon>Stramenopiles</taxon>
        <taxon>Ochrophyta</taxon>
        <taxon>Bacillariophyta</taxon>
        <taxon>Bacillariophyceae</taxon>
        <taxon>Bacillariophycidae</taxon>
        <taxon>Bacillariales</taxon>
        <taxon>Bacillariaceae</taxon>
        <taxon>Nitzschia</taxon>
    </lineage>
</organism>
<name>A0A9K3Q4A7_9STRA</name>
<evidence type="ECO:0000313" key="5">
    <source>
        <dbReference type="Proteomes" id="UP000693970"/>
    </source>
</evidence>
<dbReference type="EMBL" id="JAGRRH010000004">
    <property type="protein sequence ID" value="KAG7370648.1"/>
    <property type="molecule type" value="Genomic_DNA"/>
</dbReference>
<dbReference type="PANTHER" id="PTHR43201:SF32">
    <property type="entry name" value="2-SUCCINYLBENZOATE--COA LIGASE, CHLOROPLASTIC_PEROXISOMAL"/>
    <property type="match status" value="1"/>
</dbReference>
<dbReference type="InterPro" id="IPR000873">
    <property type="entry name" value="AMP-dep_synth/lig_dom"/>
</dbReference>
<dbReference type="CDD" id="cd04433">
    <property type="entry name" value="AFD_class_I"/>
    <property type="match status" value="1"/>
</dbReference>
<feature type="region of interest" description="Disordered" evidence="1">
    <location>
        <begin position="769"/>
        <end position="802"/>
    </location>
</feature>
<sequence length="802" mass="88386">MKRRTLLSEIESVAKIFPEAPCCCSVLSEEDGDNSQQRQLYPKILTYESFWKCLQLHGVWLQNLLENVNIVGSRRKVPLNDTNVPDTDVSASNTKSDDDDIVVAYLSSNSIDMLASVLAASTSSISNHNATIALLNTRWSYQEMITALQPKRSSNSQSVTIVLHDSYFQTVAQKIASSLEAMSDAEHQHTFIAAAMTIPSFSHSFSQCYKSDLQDCCCCCEYYGSLPPLSLRKASIIDTSSRDDAFVLFTSGTSGGGGGPKGVRISHQALLIQALAKLDVRTCGYSTQTKMLASTVPLFHVGGLNSILACLLAGGTLLFPETNAVTSQPTFRVEDITVTSFALPTTLSTNTLVVVPAMLSALYAWIDQQQQEQQQKQKQALITNGDDNSANINGNYFLFPHVRMILIGGQSASVSLLLRTRATFPNARIVQTYACTEAASSLTFWDVSTTTQTRNTDNERKTKMDDDNDDDTPSGDCVGYPPSHVQLALVSHNGSADADGTAIADNKSPSQYAVSTPYTLGVIATRGPHVMNGYWIQRGSARRNDKDTSLTREDWYLGGDLGYWDENGRLYFGGRVADTIRTGGETVLALEVERILEQHPSIQECAVFPLPHSKYGEAVACAVVIKDHALHKMDLDEVKRWCRLHGMTGYKHPKSVFVVDTLPRNSSGKILKQKLIAQLRAAPEGVLRIQRAGYLRVQISFIFTCSSYITQFMDLGDVALRSLDAHNFGMNAVHDINCEDKNKAEESTMATLTPTTLFREQYFSEEDGIMKGIRPPSGRDEGKRTARRKIRKSPQHDVSLHF</sequence>
<reference evidence="4" key="2">
    <citation type="submission" date="2021-04" db="EMBL/GenBank/DDBJ databases">
        <authorList>
            <person name="Podell S."/>
        </authorList>
    </citation>
    <scope>NUCLEOTIDE SEQUENCE</scope>
    <source>
        <strain evidence="4">Hildebrandi</strain>
    </source>
</reference>
<dbReference type="OrthoDB" id="16262at2759"/>
<keyword evidence="4" id="KW-0436">Ligase</keyword>
<dbReference type="Proteomes" id="UP000693970">
    <property type="component" value="Unassembled WGS sequence"/>
</dbReference>
<evidence type="ECO:0000256" key="1">
    <source>
        <dbReference type="SAM" id="MobiDB-lite"/>
    </source>
</evidence>
<evidence type="ECO:0000313" key="4">
    <source>
        <dbReference type="EMBL" id="KAG7370648.1"/>
    </source>
</evidence>
<feature type="domain" description="AMP-binding enzyme C-terminal" evidence="3">
    <location>
        <begin position="591"/>
        <end position="669"/>
    </location>
</feature>
<dbReference type="Pfam" id="PF00501">
    <property type="entry name" value="AMP-binding"/>
    <property type="match status" value="1"/>
</dbReference>
<protein>
    <submittedName>
        <fullName evidence="4">AMP-dependent synthetase and ligase</fullName>
    </submittedName>
</protein>
<reference evidence="4" key="1">
    <citation type="journal article" date="2021" name="Sci. Rep.">
        <title>Diploid genomic architecture of Nitzschia inconspicua, an elite biomass production diatom.</title>
        <authorList>
            <person name="Oliver A."/>
            <person name="Podell S."/>
            <person name="Pinowska A."/>
            <person name="Traller J.C."/>
            <person name="Smith S.R."/>
            <person name="McClure R."/>
            <person name="Beliaev A."/>
            <person name="Bohutskyi P."/>
            <person name="Hill E.A."/>
            <person name="Rabines A."/>
            <person name="Zheng H."/>
            <person name="Allen L.Z."/>
            <person name="Kuo A."/>
            <person name="Grigoriev I.V."/>
            <person name="Allen A.E."/>
            <person name="Hazlebeck D."/>
            <person name="Allen E.E."/>
        </authorList>
    </citation>
    <scope>NUCLEOTIDE SEQUENCE</scope>
    <source>
        <strain evidence="4">Hildebrandi</strain>
    </source>
</reference>
<dbReference type="AlphaFoldDB" id="A0A9K3Q4A7"/>
<dbReference type="PANTHER" id="PTHR43201">
    <property type="entry name" value="ACYL-COA SYNTHETASE"/>
    <property type="match status" value="1"/>
</dbReference>
<keyword evidence="5" id="KW-1185">Reference proteome</keyword>
<proteinExistence type="predicted"/>
<feature type="compositionally biased region" description="Basic and acidic residues" evidence="1">
    <location>
        <begin position="456"/>
        <end position="465"/>
    </location>
</feature>
<dbReference type="Pfam" id="PF13193">
    <property type="entry name" value="AMP-binding_C"/>
    <property type="match status" value="1"/>
</dbReference>
<comment type="caution">
    <text evidence="4">The sequence shown here is derived from an EMBL/GenBank/DDBJ whole genome shotgun (WGS) entry which is preliminary data.</text>
</comment>
<gene>
    <name evidence="4" type="ORF">IV203_019218</name>
</gene>
<feature type="region of interest" description="Disordered" evidence="1">
    <location>
        <begin position="449"/>
        <end position="475"/>
    </location>
</feature>
<dbReference type="GO" id="GO:0006631">
    <property type="term" value="P:fatty acid metabolic process"/>
    <property type="evidence" value="ECO:0007669"/>
    <property type="project" value="TreeGrafter"/>
</dbReference>
<evidence type="ECO:0000259" key="3">
    <source>
        <dbReference type="Pfam" id="PF13193"/>
    </source>
</evidence>
<dbReference type="InterPro" id="IPR025110">
    <property type="entry name" value="AMP-bd_C"/>
</dbReference>
<feature type="domain" description="AMP-dependent synthetase/ligase" evidence="2">
    <location>
        <begin position="102"/>
        <end position="535"/>
    </location>
</feature>